<sequence length="80" mass="8956">RFRGRPEASFLETRTTPLKRESRVAELALQHPALQNQLSDNVTTETTTPILSTEGCYTRLLSYIHQSTQGDGYSAVDSDK</sequence>
<feature type="non-terminal residue" evidence="1">
    <location>
        <position position="80"/>
    </location>
</feature>
<dbReference type="AlphaFoldDB" id="A0A9W8HNF4"/>
<gene>
    <name evidence="1" type="ORF">H4R20_007086</name>
</gene>
<protein>
    <submittedName>
        <fullName evidence="1">Uncharacterized protein</fullName>
    </submittedName>
</protein>
<organism evidence="1 2">
    <name type="scientific">Coemansia guatemalensis</name>
    <dbReference type="NCBI Taxonomy" id="2761395"/>
    <lineage>
        <taxon>Eukaryota</taxon>
        <taxon>Fungi</taxon>
        <taxon>Fungi incertae sedis</taxon>
        <taxon>Zoopagomycota</taxon>
        <taxon>Kickxellomycotina</taxon>
        <taxon>Kickxellomycetes</taxon>
        <taxon>Kickxellales</taxon>
        <taxon>Kickxellaceae</taxon>
        <taxon>Coemansia</taxon>
    </lineage>
</organism>
<name>A0A9W8HNF4_9FUNG</name>
<dbReference type="EMBL" id="JANBUO010003648">
    <property type="protein sequence ID" value="KAJ2789996.1"/>
    <property type="molecule type" value="Genomic_DNA"/>
</dbReference>
<accession>A0A9W8HNF4</accession>
<feature type="non-terminal residue" evidence="1">
    <location>
        <position position="1"/>
    </location>
</feature>
<evidence type="ECO:0000313" key="2">
    <source>
        <dbReference type="Proteomes" id="UP001140094"/>
    </source>
</evidence>
<dbReference type="Proteomes" id="UP001140094">
    <property type="component" value="Unassembled WGS sequence"/>
</dbReference>
<proteinExistence type="predicted"/>
<comment type="caution">
    <text evidence="1">The sequence shown here is derived from an EMBL/GenBank/DDBJ whole genome shotgun (WGS) entry which is preliminary data.</text>
</comment>
<keyword evidence="2" id="KW-1185">Reference proteome</keyword>
<reference evidence="1" key="1">
    <citation type="submission" date="2022-07" db="EMBL/GenBank/DDBJ databases">
        <title>Phylogenomic reconstructions and comparative analyses of Kickxellomycotina fungi.</title>
        <authorList>
            <person name="Reynolds N.K."/>
            <person name="Stajich J.E."/>
            <person name="Barry K."/>
            <person name="Grigoriev I.V."/>
            <person name="Crous P."/>
            <person name="Smith M.E."/>
        </authorList>
    </citation>
    <scope>NUCLEOTIDE SEQUENCE</scope>
    <source>
        <strain evidence="1">NRRL 1565</strain>
    </source>
</reference>
<evidence type="ECO:0000313" key="1">
    <source>
        <dbReference type="EMBL" id="KAJ2789996.1"/>
    </source>
</evidence>